<feature type="compositionally biased region" description="Basic and acidic residues" evidence="1">
    <location>
        <begin position="99"/>
        <end position="110"/>
    </location>
</feature>
<feature type="compositionally biased region" description="Polar residues" evidence="1">
    <location>
        <begin position="196"/>
        <end position="205"/>
    </location>
</feature>
<proteinExistence type="predicted"/>
<dbReference type="Gene3D" id="1.10.10.60">
    <property type="entry name" value="Homeodomain-like"/>
    <property type="match status" value="1"/>
</dbReference>
<protein>
    <recommendedName>
        <fullName evidence="2">Myb/SANT-like DNA-binding domain-containing protein</fullName>
    </recommendedName>
</protein>
<name>A0A1Y1Z3R7_9FUNG</name>
<reference evidence="3 4" key="1">
    <citation type="submission" date="2016-07" db="EMBL/GenBank/DDBJ databases">
        <title>Pervasive Adenine N6-methylation of Active Genes in Fungi.</title>
        <authorList>
            <consortium name="DOE Joint Genome Institute"/>
            <person name="Mondo S.J."/>
            <person name="Dannebaum R.O."/>
            <person name="Kuo R.C."/>
            <person name="Labutti K."/>
            <person name="Haridas S."/>
            <person name="Kuo A."/>
            <person name="Salamov A."/>
            <person name="Ahrendt S.R."/>
            <person name="Lipzen A."/>
            <person name="Sullivan W."/>
            <person name="Andreopoulos W.B."/>
            <person name="Clum A."/>
            <person name="Lindquist E."/>
            <person name="Daum C."/>
            <person name="Ramamoorthy G.K."/>
            <person name="Gryganskyi A."/>
            <person name="Culley D."/>
            <person name="Magnuson J.K."/>
            <person name="James T.Y."/>
            <person name="O'Malley M.A."/>
            <person name="Stajich J.E."/>
            <person name="Spatafora J.W."/>
            <person name="Visel A."/>
            <person name="Grigoriev I.V."/>
        </authorList>
    </citation>
    <scope>NUCLEOTIDE SEQUENCE [LARGE SCALE GENOMIC DNA]</scope>
    <source>
        <strain evidence="3 4">CBS 931.73</strain>
    </source>
</reference>
<dbReference type="EMBL" id="MCFE01000030">
    <property type="protein sequence ID" value="ORY04918.1"/>
    <property type="molecule type" value="Genomic_DNA"/>
</dbReference>
<evidence type="ECO:0000256" key="1">
    <source>
        <dbReference type="SAM" id="MobiDB-lite"/>
    </source>
</evidence>
<gene>
    <name evidence="3" type="ORF">K493DRAFT_311174</name>
</gene>
<dbReference type="Pfam" id="PF13837">
    <property type="entry name" value="Myb_DNA-bind_4"/>
    <property type="match status" value="1"/>
</dbReference>
<accession>A0A1Y1Z3R7</accession>
<dbReference type="InParanoid" id="A0A1Y1Z3R7"/>
<sequence>MIELYEERENNATDRRTDIELWKDGSKTLREKGFDRKASQCISKWRRFRPTYERAKGTGTEIKYPSENKLDLLVAPRKPNGRSGSRESSVRDPSQQRLDLQRKQPLRTKDCQGSLVSPATSDLSHKLVELLRSQLEFQNQIYTNIVEELRKIRGEEHQLRSEFLSVLKELDSQSLASGSQNATHMATNGYHDGPTARTSVDTPSNDPDHSSDHGIDVFEVDENLRNLRDHLSAPITQKPPQSR</sequence>
<feature type="domain" description="Myb/SANT-like DNA-binding" evidence="2">
    <location>
        <begin position="1"/>
        <end position="60"/>
    </location>
</feature>
<keyword evidence="4" id="KW-1185">Reference proteome</keyword>
<dbReference type="Proteomes" id="UP000193498">
    <property type="component" value="Unassembled WGS sequence"/>
</dbReference>
<dbReference type="InterPro" id="IPR044822">
    <property type="entry name" value="Myb_DNA-bind_4"/>
</dbReference>
<evidence type="ECO:0000259" key="2">
    <source>
        <dbReference type="Pfam" id="PF13837"/>
    </source>
</evidence>
<dbReference type="AlphaFoldDB" id="A0A1Y1Z3R7"/>
<organism evidence="3 4">
    <name type="scientific">Basidiobolus meristosporus CBS 931.73</name>
    <dbReference type="NCBI Taxonomy" id="1314790"/>
    <lineage>
        <taxon>Eukaryota</taxon>
        <taxon>Fungi</taxon>
        <taxon>Fungi incertae sedis</taxon>
        <taxon>Zoopagomycota</taxon>
        <taxon>Entomophthoromycotina</taxon>
        <taxon>Basidiobolomycetes</taxon>
        <taxon>Basidiobolales</taxon>
        <taxon>Basidiobolaceae</taxon>
        <taxon>Basidiobolus</taxon>
    </lineage>
</organism>
<feature type="region of interest" description="Disordered" evidence="1">
    <location>
        <begin position="175"/>
        <end position="218"/>
    </location>
</feature>
<evidence type="ECO:0000313" key="3">
    <source>
        <dbReference type="EMBL" id="ORY04918.1"/>
    </source>
</evidence>
<feature type="compositionally biased region" description="Basic and acidic residues" evidence="1">
    <location>
        <begin position="206"/>
        <end position="218"/>
    </location>
</feature>
<comment type="caution">
    <text evidence="3">The sequence shown here is derived from an EMBL/GenBank/DDBJ whole genome shotgun (WGS) entry which is preliminary data.</text>
</comment>
<feature type="compositionally biased region" description="Polar residues" evidence="1">
    <location>
        <begin position="175"/>
        <end position="186"/>
    </location>
</feature>
<evidence type="ECO:0000313" key="4">
    <source>
        <dbReference type="Proteomes" id="UP000193498"/>
    </source>
</evidence>
<feature type="region of interest" description="Disordered" evidence="1">
    <location>
        <begin position="74"/>
        <end position="118"/>
    </location>
</feature>